<name>A0A4R3NBL9_9BACI</name>
<accession>A0A4R3NBL9</accession>
<organism evidence="2 3">
    <name type="scientific">Melghiribacillus thermohalophilus</name>
    <dbReference type="NCBI Taxonomy" id="1324956"/>
    <lineage>
        <taxon>Bacteria</taxon>
        <taxon>Bacillati</taxon>
        <taxon>Bacillota</taxon>
        <taxon>Bacilli</taxon>
        <taxon>Bacillales</taxon>
        <taxon>Bacillaceae</taxon>
        <taxon>Melghiribacillus</taxon>
    </lineage>
</organism>
<proteinExistence type="predicted"/>
<keyword evidence="3" id="KW-1185">Reference proteome</keyword>
<protein>
    <recommendedName>
        <fullName evidence="4">Stage IV sporulation protein</fullName>
    </recommendedName>
</protein>
<evidence type="ECO:0008006" key="4">
    <source>
        <dbReference type="Google" id="ProtNLM"/>
    </source>
</evidence>
<evidence type="ECO:0000256" key="1">
    <source>
        <dbReference type="SAM" id="Phobius"/>
    </source>
</evidence>
<sequence>MRIKQGLFFQGSITILIKGKKPERFLNELMRENIPIWDIKRHGENVLEATIYFKHLSALRKLRRQHRFTILFKHHYGLPFLLGALRLNKPVITGLLIGLIVIFLVSNMVWQVKIIGVTPEMEYKIKNQLEEYGLQEGVLKFSLGSLEYMERSILKDVDGLLWVGIQEKGTTYIVQGVEQKDAEPKEPEGPQHLIAAKKGTILQLLVESGQPVAEVHQYVEKGDLLVSGLIGEDEESKKMVQAKGKVFAETWYQSHIEVPLRAEYFTLTGNQDQKFGLEVGQVSFPIWGFFTDDQGDSFKQVERKPVYFLKWKLPLTFVQTTYFERDHVIQNRTEEEAVETGINQARKQLLRQLGHDSEILEEKILRKTRENGKVKLILFFKVKENIAKPQPINQGE</sequence>
<dbReference type="EMBL" id="SMAN01000001">
    <property type="protein sequence ID" value="TCT27017.1"/>
    <property type="molecule type" value="Genomic_DNA"/>
</dbReference>
<dbReference type="Pfam" id="PF06898">
    <property type="entry name" value="YqfD"/>
    <property type="match status" value="1"/>
</dbReference>
<evidence type="ECO:0000313" key="3">
    <source>
        <dbReference type="Proteomes" id="UP000294650"/>
    </source>
</evidence>
<dbReference type="NCBIfam" id="TIGR02876">
    <property type="entry name" value="spore_yqfD"/>
    <property type="match status" value="1"/>
</dbReference>
<dbReference type="Proteomes" id="UP000294650">
    <property type="component" value="Unassembled WGS sequence"/>
</dbReference>
<dbReference type="InterPro" id="IPR010690">
    <property type="entry name" value="YqfD"/>
</dbReference>
<evidence type="ECO:0000313" key="2">
    <source>
        <dbReference type="EMBL" id="TCT27017.1"/>
    </source>
</evidence>
<keyword evidence="1" id="KW-0812">Transmembrane</keyword>
<dbReference type="PIRSF" id="PIRSF029895">
    <property type="entry name" value="SpoIV"/>
    <property type="match status" value="1"/>
</dbReference>
<dbReference type="RefSeq" id="WP_132370513.1">
    <property type="nucleotide sequence ID" value="NZ_SMAN01000001.1"/>
</dbReference>
<dbReference type="OrthoDB" id="1640349at2"/>
<reference evidence="2 3" key="1">
    <citation type="submission" date="2019-03" db="EMBL/GenBank/DDBJ databases">
        <title>Genomic Encyclopedia of Type Strains, Phase IV (KMG-IV): sequencing the most valuable type-strain genomes for metagenomic binning, comparative biology and taxonomic classification.</title>
        <authorList>
            <person name="Goeker M."/>
        </authorList>
    </citation>
    <scope>NUCLEOTIDE SEQUENCE [LARGE SCALE GENOMIC DNA]</scope>
    <source>
        <strain evidence="2 3">DSM 25894</strain>
    </source>
</reference>
<comment type="caution">
    <text evidence="2">The sequence shown here is derived from an EMBL/GenBank/DDBJ whole genome shotgun (WGS) entry which is preliminary data.</text>
</comment>
<feature type="transmembrane region" description="Helical" evidence="1">
    <location>
        <begin position="91"/>
        <end position="110"/>
    </location>
</feature>
<dbReference type="AlphaFoldDB" id="A0A4R3NBL9"/>
<gene>
    <name evidence="2" type="ORF">EDD68_101383</name>
</gene>
<keyword evidence="1" id="KW-0472">Membrane</keyword>
<keyword evidence="1" id="KW-1133">Transmembrane helix</keyword>